<feature type="domain" description="DUF4142" evidence="3">
    <location>
        <begin position="58"/>
        <end position="193"/>
    </location>
</feature>
<sequence length="197" mass="20999">MAATHPRKPKQTKPKQNTTMKKNSIIRNAGKAIALAAAALFIAQPLSAADKEGAVNMADANAIKKAAIQGKAEVKIAELGAAKAEHAEVKALATKLVAHHTAMNTEIAALAAAKGVDLTAANDPDAEKTVMSLEKESGKDFDKAFLNAVQETHEECIDAFEEQSKDAKDGEWKAWVDKSLPMVRAHHEAAEALEEKL</sequence>
<dbReference type="Gene3D" id="1.20.1260.10">
    <property type="match status" value="1"/>
</dbReference>
<proteinExistence type="predicted"/>
<dbReference type="OrthoDB" id="191115at2"/>
<comment type="caution">
    <text evidence="4">The sequence shown here is derived from an EMBL/GenBank/DDBJ whole genome shotgun (WGS) entry which is preliminary data.</text>
</comment>
<feature type="compositionally biased region" description="Basic residues" evidence="1">
    <location>
        <begin position="1"/>
        <end position="13"/>
    </location>
</feature>
<dbReference type="Pfam" id="PF13628">
    <property type="entry name" value="DUF4142"/>
    <property type="match status" value="1"/>
</dbReference>
<evidence type="ECO:0000256" key="1">
    <source>
        <dbReference type="SAM" id="MobiDB-lite"/>
    </source>
</evidence>
<gene>
    <name evidence="4" type="ORF">FEM03_15110</name>
</gene>
<organism evidence="4 5">
    <name type="scientific">Phragmitibacter flavus</name>
    <dbReference type="NCBI Taxonomy" id="2576071"/>
    <lineage>
        <taxon>Bacteria</taxon>
        <taxon>Pseudomonadati</taxon>
        <taxon>Verrucomicrobiota</taxon>
        <taxon>Verrucomicrobiia</taxon>
        <taxon>Verrucomicrobiales</taxon>
        <taxon>Verrucomicrobiaceae</taxon>
        <taxon>Phragmitibacter</taxon>
    </lineage>
</organism>
<name>A0A5R8KDP6_9BACT</name>
<feature type="signal peptide" evidence="2">
    <location>
        <begin position="1"/>
        <end position="48"/>
    </location>
</feature>
<keyword evidence="5" id="KW-1185">Reference proteome</keyword>
<dbReference type="PANTHER" id="PTHR38593:SF1">
    <property type="entry name" value="BLR2558 PROTEIN"/>
    <property type="match status" value="1"/>
</dbReference>
<accession>A0A5R8KDP6</accession>
<evidence type="ECO:0000313" key="4">
    <source>
        <dbReference type="EMBL" id="TLD70055.1"/>
    </source>
</evidence>
<evidence type="ECO:0000256" key="2">
    <source>
        <dbReference type="SAM" id="SignalP"/>
    </source>
</evidence>
<feature type="region of interest" description="Disordered" evidence="1">
    <location>
        <begin position="1"/>
        <end position="22"/>
    </location>
</feature>
<protein>
    <submittedName>
        <fullName evidence="4">DUF4142 domain-containing protein</fullName>
    </submittedName>
</protein>
<dbReference type="AlphaFoldDB" id="A0A5R8KDP6"/>
<keyword evidence="2" id="KW-0732">Signal</keyword>
<dbReference type="InterPro" id="IPR025419">
    <property type="entry name" value="DUF4142"/>
</dbReference>
<reference evidence="4 5" key="1">
    <citation type="submission" date="2019-05" db="EMBL/GenBank/DDBJ databases">
        <title>Verrucobacter flavum gen. nov., sp. nov. a new member of the family Verrucomicrobiaceae.</title>
        <authorList>
            <person name="Szuroczki S."/>
            <person name="Abbaszade G."/>
            <person name="Szabo A."/>
            <person name="Felfoldi T."/>
            <person name="Schumann P."/>
            <person name="Boka K."/>
            <person name="Keki Z."/>
            <person name="Toumi M."/>
            <person name="Toth E."/>
        </authorList>
    </citation>
    <scope>NUCLEOTIDE SEQUENCE [LARGE SCALE GENOMIC DNA]</scope>
    <source>
        <strain evidence="4 5">MG-N-17</strain>
    </source>
</reference>
<dbReference type="InterPro" id="IPR012347">
    <property type="entry name" value="Ferritin-like"/>
</dbReference>
<feature type="chain" id="PRO_5024413054" evidence="2">
    <location>
        <begin position="49"/>
        <end position="197"/>
    </location>
</feature>
<dbReference type="PANTHER" id="PTHR38593">
    <property type="entry name" value="BLR2558 PROTEIN"/>
    <property type="match status" value="1"/>
</dbReference>
<dbReference type="Proteomes" id="UP000306196">
    <property type="component" value="Unassembled WGS sequence"/>
</dbReference>
<evidence type="ECO:0000313" key="5">
    <source>
        <dbReference type="Proteomes" id="UP000306196"/>
    </source>
</evidence>
<evidence type="ECO:0000259" key="3">
    <source>
        <dbReference type="Pfam" id="PF13628"/>
    </source>
</evidence>
<dbReference type="EMBL" id="VAUV01000010">
    <property type="protein sequence ID" value="TLD70055.1"/>
    <property type="molecule type" value="Genomic_DNA"/>
</dbReference>